<feature type="region of interest" description="Disordered" evidence="1">
    <location>
        <begin position="38"/>
        <end position="87"/>
    </location>
</feature>
<reference evidence="2 3" key="1">
    <citation type="submission" date="2024-05" db="EMBL/GenBank/DDBJ databases">
        <title>Sphingomonas sp. HF-S3 16S ribosomal RNA gene Genome sequencing and assembly.</title>
        <authorList>
            <person name="Lee H."/>
        </authorList>
    </citation>
    <scope>NUCLEOTIDE SEQUENCE [LARGE SCALE GENOMIC DNA]</scope>
    <source>
        <strain evidence="2 3">HF-S3</strain>
    </source>
</reference>
<organism evidence="2 3">
    <name type="scientific">Sphingomonas rustica</name>
    <dbReference type="NCBI Taxonomy" id="3103142"/>
    <lineage>
        <taxon>Bacteria</taxon>
        <taxon>Pseudomonadati</taxon>
        <taxon>Pseudomonadota</taxon>
        <taxon>Alphaproteobacteria</taxon>
        <taxon>Sphingomonadales</taxon>
        <taxon>Sphingomonadaceae</taxon>
        <taxon>Sphingomonas</taxon>
    </lineage>
</organism>
<gene>
    <name evidence="2" type="ORF">TPR58_04265</name>
</gene>
<name>A0ABV0B679_9SPHN</name>
<proteinExistence type="predicted"/>
<feature type="compositionally biased region" description="Pro residues" evidence="1">
    <location>
        <begin position="49"/>
        <end position="64"/>
    </location>
</feature>
<dbReference type="Proteomes" id="UP001427805">
    <property type="component" value="Unassembled WGS sequence"/>
</dbReference>
<evidence type="ECO:0000256" key="1">
    <source>
        <dbReference type="SAM" id="MobiDB-lite"/>
    </source>
</evidence>
<dbReference type="EMBL" id="JBDIZK010000002">
    <property type="protein sequence ID" value="MEN3746371.1"/>
    <property type="molecule type" value="Genomic_DNA"/>
</dbReference>
<protein>
    <submittedName>
        <fullName evidence="2">Uncharacterized protein</fullName>
    </submittedName>
</protein>
<dbReference type="RefSeq" id="WP_346245375.1">
    <property type="nucleotide sequence ID" value="NZ_JBDIZK010000002.1"/>
</dbReference>
<accession>A0ABV0B679</accession>
<evidence type="ECO:0000313" key="3">
    <source>
        <dbReference type="Proteomes" id="UP001427805"/>
    </source>
</evidence>
<evidence type="ECO:0000313" key="2">
    <source>
        <dbReference type="EMBL" id="MEN3746371.1"/>
    </source>
</evidence>
<sequence>MKISPTRLSAARIALVAALLAGVAVPVLAPLRAQDTPESLLPPGFNDPAPAPAPAPRPSGPAAPRPTAAPVAPPSVPADSPALFGNDSAPLAEATPAPIDYSKYELPEFAKRSLNRIGVSAWGNPVFAPDAFARTPGRAQMILMQRLDAPVPSRWVSIALRRALQSPIDTPAGINGADYAAQRAWLLLRMGESFAARAVVQGVDAENFTPGLYRVGMQVALAAADPAMVCGFADPAAQELPDRAWQFARAWCAGLGGEPNKAQALLKEARSGPRGTIDNLLAEKLVGAGGRGAITIEWDGVDALSAWRWGLATATGETVPDALYTGVGPQVRFWQALAPMVPAAQRLAPAELAAANGVFSNAGLVSLYGEIEQEDDGGPFVATARDLRTAHSGPDAAARVAALKTIWGESDSARRRYGRLVLTARAASAIPVRPELAADADTLIAAMLTAGFEQSALAWRGVAPRGGSGWMLLALTDPNGGIAGGDFEAYRAAASPRAVQLAFAGLAGLGKLSDSDARSYAQSLDVPVAAQNSWTRAIDGAAARGDSGTVALLAAVGMQSRGWGAISPEALFHIVAAFRTAGMPQYARMIAVEAVTRA</sequence>
<keyword evidence="3" id="KW-1185">Reference proteome</keyword>
<comment type="caution">
    <text evidence="2">The sequence shown here is derived from an EMBL/GenBank/DDBJ whole genome shotgun (WGS) entry which is preliminary data.</text>
</comment>